<comment type="pathway">
    <text evidence="1 5">Pyrimidine metabolism; dUMP biosynthesis; dUMP from dCTP (dUTP route): step 2/2.</text>
</comment>
<organism evidence="7 8">
    <name type="scientific">Xenopus laevis</name>
    <name type="common">African clawed frog</name>
    <dbReference type="NCBI Taxonomy" id="8355"/>
    <lineage>
        <taxon>Eukaryota</taxon>
        <taxon>Metazoa</taxon>
        <taxon>Chordata</taxon>
        <taxon>Craniata</taxon>
        <taxon>Vertebrata</taxon>
        <taxon>Euteleostomi</taxon>
        <taxon>Amphibia</taxon>
        <taxon>Batrachia</taxon>
        <taxon>Anura</taxon>
        <taxon>Pipoidea</taxon>
        <taxon>Pipidae</taxon>
        <taxon>Xenopodinae</taxon>
        <taxon>Xenopus</taxon>
        <taxon>Xenopus</taxon>
    </lineage>
</organism>
<gene>
    <name evidence="7" type="ORF">XELAEV_18016883mg</name>
</gene>
<dbReference type="GO" id="GO:0046081">
    <property type="term" value="P:dUTP catabolic process"/>
    <property type="evidence" value="ECO:0007669"/>
    <property type="project" value="UniProtKB-UniRule"/>
</dbReference>
<dbReference type="SUPFAM" id="SSF51283">
    <property type="entry name" value="dUTPase-like"/>
    <property type="match status" value="1"/>
</dbReference>
<dbReference type="AlphaFoldDB" id="A0A974DA05"/>
<feature type="domain" description="dUTPase-like" evidence="6">
    <location>
        <begin position="16"/>
        <end position="108"/>
    </location>
</feature>
<dbReference type="GO" id="GO:0004170">
    <property type="term" value="F:dUTP diphosphatase activity"/>
    <property type="evidence" value="ECO:0007669"/>
    <property type="project" value="UniProtKB-UniRule"/>
</dbReference>
<keyword evidence="4 5" id="KW-0546">Nucleotide metabolism</keyword>
<dbReference type="EMBL" id="CM004470">
    <property type="protein sequence ID" value="OCT88253.1"/>
    <property type="molecule type" value="Genomic_DNA"/>
</dbReference>
<evidence type="ECO:0000256" key="1">
    <source>
        <dbReference type="ARBA" id="ARBA00005142"/>
    </source>
</evidence>
<dbReference type="GO" id="GO:0000287">
    <property type="term" value="F:magnesium ion binding"/>
    <property type="evidence" value="ECO:0007669"/>
    <property type="project" value="UniProtKB-UniRule"/>
</dbReference>
<evidence type="ECO:0000256" key="2">
    <source>
        <dbReference type="ARBA" id="ARBA00006581"/>
    </source>
</evidence>
<dbReference type="EC" id="3.6.1.23" evidence="5"/>
<dbReference type="InterPro" id="IPR029054">
    <property type="entry name" value="dUTPase-like"/>
</dbReference>
<dbReference type="InterPro" id="IPR008181">
    <property type="entry name" value="dUTPase"/>
</dbReference>
<dbReference type="PANTHER" id="PTHR11241:SF0">
    <property type="entry name" value="DEOXYURIDINE 5'-TRIPHOSPHATE NUCLEOTIDOHYDROLASE"/>
    <property type="match status" value="1"/>
</dbReference>
<evidence type="ECO:0000259" key="6">
    <source>
        <dbReference type="Pfam" id="PF00692"/>
    </source>
</evidence>
<comment type="catalytic activity">
    <reaction evidence="5">
        <text>dUTP + H2O = dUMP + diphosphate + H(+)</text>
        <dbReference type="Rhea" id="RHEA:10248"/>
        <dbReference type="ChEBI" id="CHEBI:15377"/>
        <dbReference type="ChEBI" id="CHEBI:15378"/>
        <dbReference type="ChEBI" id="CHEBI:33019"/>
        <dbReference type="ChEBI" id="CHEBI:61555"/>
        <dbReference type="ChEBI" id="CHEBI:246422"/>
        <dbReference type="EC" id="3.6.1.23"/>
    </reaction>
</comment>
<dbReference type="GO" id="GO:0006226">
    <property type="term" value="P:dUMP biosynthetic process"/>
    <property type="evidence" value="ECO:0007669"/>
    <property type="project" value="UniProtKB-UniRule"/>
</dbReference>
<keyword evidence="5" id="KW-0479">Metal-binding</keyword>
<dbReference type="PANTHER" id="PTHR11241">
    <property type="entry name" value="DEOXYURIDINE 5'-TRIPHOSPHATE NUCLEOTIDOHYDROLASE"/>
    <property type="match status" value="1"/>
</dbReference>
<dbReference type="Proteomes" id="UP000694892">
    <property type="component" value="Chromosome 3L"/>
</dbReference>
<name>A0A974DA05_XENLA</name>
<keyword evidence="3 5" id="KW-0378">Hydrolase</keyword>
<accession>A0A974DA05</accession>
<dbReference type="Pfam" id="PF00692">
    <property type="entry name" value="dUTPase"/>
    <property type="match status" value="1"/>
</dbReference>
<keyword evidence="5" id="KW-0460">Magnesium</keyword>
<sequence length="146" mass="15745">MLMQQIQLLHNKWEGIGIQIPQKHFGLICARSGLAINGIQVLGGVIDADYQGEIKVILLNSSDADLLIQAKDCIAQIIIMPVYHGPINKGNLPTVLTIRGDKSFGATGIQSGANICIQHPNKQPELAEVIAAGKDNVVLVIRPDQH</sequence>
<dbReference type="InterPro" id="IPR036157">
    <property type="entry name" value="dUTPase-like_sf"/>
</dbReference>
<dbReference type="OMA" id="LICARSG"/>
<dbReference type="InterPro" id="IPR033704">
    <property type="entry name" value="dUTPase_trimeric"/>
</dbReference>
<protein>
    <recommendedName>
        <fullName evidence="5">Deoxyuridine 5'-triphosphate nucleotidohydrolase</fullName>
        <shortName evidence="5">dUTPase</shortName>
        <ecNumber evidence="5">3.6.1.23</ecNumber>
    </recommendedName>
    <alternativeName>
        <fullName evidence="5">dUTP pyrophosphatase</fullName>
    </alternativeName>
</protein>
<dbReference type="CDD" id="cd07557">
    <property type="entry name" value="trimeric_dUTPase"/>
    <property type="match status" value="1"/>
</dbReference>
<evidence type="ECO:0000256" key="4">
    <source>
        <dbReference type="ARBA" id="ARBA00023080"/>
    </source>
</evidence>
<evidence type="ECO:0000256" key="3">
    <source>
        <dbReference type="ARBA" id="ARBA00022801"/>
    </source>
</evidence>
<comment type="cofactor">
    <cofactor evidence="5">
        <name>Mg(2+)</name>
        <dbReference type="ChEBI" id="CHEBI:18420"/>
    </cofactor>
</comment>
<dbReference type="Gene3D" id="2.70.40.10">
    <property type="match status" value="1"/>
</dbReference>
<comment type="similarity">
    <text evidence="2 5">Belongs to the dUTPase family.</text>
</comment>
<evidence type="ECO:0000313" key="7">
    <source>
        <dbReference type="EMBL" id="OCT88253.1"/>
    </source>
</evidence>
<comment type="function">
    <text evidence="5">Involved in nucleotide metabolism via production of dUMP, the immediate precursor of thymidine nucleotides, and decreases the intracellular concentration of dUTP so that uracil cannot be incorporated into DNA.</text>
</comment>
<reference evidence="8" key="1">
    <citation type="journal article" date="2016" name="Nature">
        <title>Genome evolution in the allotetraploid frog Xenopus laevis.</title>
        <authorList>
            <person name="Session A.M."/>
            <person name="Uno Y."/>
            <person name="Kwon T."/>
            <person name="Chapman J.A."/>
            <person name="Toyoda A."/>
            <person name="Takahashi S."/>
            <person name="Fukui A."/>
            <person name="Hikosaka A."/>
            <person name="Suzuki A."/>
            <person name="Kondo M."/>
            <person name="van Heeringen S.J."/>
            <person name="Quigley I."/>
            <person name="Heinz S."/>
            <person name="Ogino H."/>
            <person name="Ochi H."/>
            <person name="Hellsten U."/>
            <person name="Lyons J.B."/>
            <person name="Simakov O."/>
            <person name="Putnam N."/>
            <person name="Stites J."/>
            <person name="Kuroki Y."/>
            <person name="Tanaka T."/>
            <person name="Michiue T."/>
            <person name="Watanabe M."/>
            <person name="Bogdanovic O."/>
            <person name="Lister R."/>
            <person name="Georgiou G."/>
            <person name="Paranjpe S.S."/>
            <person name="van Kruijsbergen I."/>
            <person name="Shu S."/>
            <person name="Carlson J."/>
            <person name="Kinoshita T."/>
            <person name="Ohta Y."/>
            <person name="Mawaribuchi S."/>
            <person name="Jenkins J."/>
            <person name="Grimwood J."/>
            <person name="Schmutz J."/>
            <person name="Mitros T."/>
            <person name="Mozaffari S.V."/>
            <person name="Suzuki Y."/>
            <person name="Haramoto Y."/>
            <person name="Yamamoto T.S."/>
            <person name="Takagi C."/>
            <person name="Heald R."/>
            <person name="Miller K."/>
            <person name="Haudenschild C."/>
            <person name="Kitzman J."/>
            <person name="Nakayama T."/>
            <person name="Izutsu Y."/>
            <person name="Robert J."/>
            <person name="Fortriede J."/>
            <person name="Burns K."/>
            <person name="Lotay V."/>
            <person name="Karimi K."/>
            <person name="Yasuoka Y."/>
            <person name="Dichmann D.S."/>
            <person name="Flajnik M.F."/>
            <person name="Houston D.W."/>
            <person name="Shendure J."/>
            <person name="DuPasquier L."/>
            <person name="Vize P.D."/>
            <person name="Zorn A.M."/>
            <person name="Ito M."/>
            <person name="Marcotte E.M."/>
            <person name="Wallingford J.B."/>
            <person name="Ito Y."/>
            <person name="Asashima M."/>
            <person name="Ueno N."/>
            <person name="Matsuda Y."/>
            <person name="Veenstra G.J."/>
            <person name="Fujiyama A."/>
            <person name="Harland R.M."/>
            <person name="Taira M."/>
            <person name="Rokhsar D.S."/>
        </authorList>
    </citation>
    <scope>NUCLEOTIDE SEQUENCE [LARGE SCALE GENOMIC DNA]</scope>
    <source>
        <strain evidence="8">J</strain>
    </source>
</reference>
<evidence type="ECO:0000256" key="5">
    <source>
        <dbReference type="RuleBase" id="RU367024"/>
    </source>
</evidence>
<proteinExistence type="inferred from homology"/>
<evidence type="ECO:0000313" key="8">
    <source>
        <dbReference type="Proteomes" id="UP000694892"/>
    </source>
</evidence>